<dbReference type="AlphaFoldDB" id="A0A478FQX9"/>
<evidence type="ECO:0000313" key="1">
    <source>
        <dbReference type="EMBL" id="GCE63374.1"/>
    </source>
</evidence>
<protein>
    <submittedName>
        <fullName evidence="1">Uncharacterized protein</fullName>
    </submittedName>
</protein>
<evidence type="ECO:0000313" key="2">
    <source>
        <dbReference type="Proteomes" id="UP000324831"/>
    </source>
</evidence>
<dbReference type="Proteomes" id="UP000324831">
    <property type="component" value="Unassembled WGS sequence"/>
</dbReference>
<sequence length="234" mass="27977">MNNQKYIPCWKKKKLILIANPEKIKEFAELSKKLNKKIQTIDDWSYLNPPLQDLIKRQEYTVRNIKNLLEEEFYFPPIHAKKIAEFIWIRDKLRKSNIDVAMIPKYTDLYQDYKDFFVQIKNKDFLKTNDQIHEFLIQAPRERIQYLTRNIAGVVLIGENEDYPKNWRIADSVTRKSSLPLLVFKSVNEDVIRNIDNSVELKSSISIWRLIADKLSIFYRNFPNKVFSRLGWSC</sequence>
<name>A0A478FQX9_9MOLU</name>
<reference evidence="1 2" key="1">
    <citation type="submission" date="2019-01" db="EMBL/GenBank/DDBJ databases">
        <title>Draft genome sequences of Candidatus Mycoplasma haemohominis SWG34-3 identified from a patient with pyrexia, anemia and liver dysfunction.</title>
        <authorList>
            <person name="Sekizuka T."/>
            <person name="Hattori N."/>
            <person name="Katano H."/>
            <person name="Takuma T."/>
            <person name="Ito T."/>
            <person name="Arai N."/>
            <person name="Yanai R."/>
            <person name="Ishii S."/>
            <person name="Miura Y."/>
            <person name="Tokunaga T."/>
            <person name="Watanabe H."/>
            <person name="Nomura N."/>
            <person name="Eguchi J."/>
            <person name="Arai T."/>
            <person name="Hasegawa H."/>
            <person name="Nakamaki T."/>
            <person name="Wakita T."/>
            <person name="Niki Y."/>
            <person name="Kuroda M."/>
        </authorList>
    </citation>
    <scope>NUCLEOTIDE SEQUENCE [LARGE SCALE GENOMIC DNA]</scope>
    <source>
        <strain evidence="1">SWG34-3</strain>
    </source>
</reference>
<gene>
    <name evidence="1" type="ORF">MHSWG343_03700</name>
</gene>
<accession>A0A478FQX9</accession>
<comment type="caution">
    <text evidence="1">The sequence shown here is derived from an EMBL/GenBank/DDBJ whole genome shotgun (WGS) entry which is preliminary data.</text>
</comment>
<proteinExistence type="predicted"/>
<organism evidence="1 2">
    <name type="scientific">Candidatus Mycoplasma haematohominis</name>
    <dbReference type="NCBI Taxonomy" id="1494318"/>
    <lineage>
        <taxon>Bacteria</taxon>
        <taxon>Bacillati</taxon>
        <taxon>Mycoplasmatota</taxon>
        <taxon>Mollicutes</taxon>
        <taxon>Mycoplasmataceae</taxon>
        <taxon>Mycoplasma</taxon>
    </lineage>
</organism>
<dbReference type="EMBL" id="BIMN01000001">
    <property type="protein sequence ID" value="GCE63374.1"/>
    <property type="molecule type" value="Genomic_DNA"/>
</dbReference>